<dbReference type="Proteomes" id="UP000614200">
    <property type="component" value="Unassembled WGS sequence"/>
</dbReference>
<evidence type="ECO:0000256" key="3">
    <source>
        <dbReference type="ARBA" id="ARBA00023163"/>
    </source>
</evidence>
<dbReference type="RefSeq" id="WP_194701258.1">
    <property type="nucleotide sequence ID" value="NZ_JADKNH010000004.1"/>
</dbReference>
<dbReference type="PANTHER" id="PTHR43280">
    <property type="entry name" value="ARAC-FAMILY TRANSCRIPTIONAL REGULATOR"/>
    <property type="match status" value="1"/>
</dbReference>
<dbReference type="SMART" id="SM00342">
    <property type="entry name" value="HTH_ARAC"/>
    <property type="match status" value="1"/>
</dbReference>
<dbReference type="InterPro" id="IPR018062">
    <property type="entry name" value="HTH_AraC-typ_CS"/>
</dbReference>
<dbReference type="EMBL" id="JADKNH010000004">
    <property type="protein sequence ID" value="MBF4693025.1"/>
    <property type="molecule type" value="Genomic_DNA"/>
</dbReference>
<keyword evidence="2" id="KW-0238">DNA-binding</keyword>
<sequence length="392" mass="46068">MHRFLQDFQLLTQVRLFQYPNVTLNCELPYDDKTNTRIVSDVKNTQNTSLKGMSFIIYAVYPQCYFLIWPNLFDSDNPVIVFSEVFHVIESNQDHQVICCEKCNRIIDTTVFKSASHDYLRILGEQLIIMFQKNKPPIKFNYDSRSHHSNQSCDMLCENVILNEVHSEDHPETIDNLIRKVTKAIVGEDYDHARNYYYKILHQIRSSVNGLLPHKTLQGRFAYIMTAMIYELVRLRPNLSENLFQLHQTALIQFIEKEHYSNQLIFAQSFLEVSIKLLSTVQNTDTSYNIQQLLQIIHKDYAQDIKLKDISVKLQVQPSYLSRQFKREVGITFRDYLVAYRLKRALLLMDITKHSLTDIALTVGFDSSTYFSTCFKKIYKMTPSEYKKKCIT</sequence>
<reference evidence="5 6" key="1">
    <citation type="submission" date="2020-11" db="EMBL/GenBank/DDBJ databases">
        <title>Fusibacter basophilias sp. nov.</title>
        <authorList>
            <person name="Qiu D."/>
        </authorList>
    </citation>
    <scope>NUCLEOTIDE SEQUENCE [LARGE SCALE GENOMIC DNA]</scope>
    <source>
        <strain evidence="5 6">Q10-2</strain>
    </source>
</reference>
<dbReference type="Gene3D" id="1.10.10.60">
    <property type="entry name" value="Homeodomain-like"/>
    <property type="match status" value="2"/>
</dbReference>
<name>A0ABR9ZRE1_9FIRM</name>
<dbReference type="PRINTS" id="PR00032">
    <property type="entry name" value="HTHARAC"/>
</dbReference>
<keyword evidence="1" id="KW-0805">Transcription regulation</keyword>
<dbReference type="PROSITE" id="PS00041">
    <property type="entry name" value="HTH_ARAC_FAMILY_1"/>
    <property type="match status" value="1"/>
</dbReference>
<comment type="caution">
    <text evidence="5">The sequence shown here is derived from an EMBL/GenBank/DDBJ whole genome shotgun (WGS) entry which is preliminary data.</text>
</comment>
<evidence type="ECO:0000259" key="4">
    <source>
        <dbReference type="PROSITE" id="PS01124"/>
    </source>
</evidence>
<feature type="domain" description="HTH araC/xylS-type" evidence="4">
    <location>
        <begin position="291"/>
        <end position="389"/>
    </location>
</feature>
<evidence type="ECO:0000256" key="1">
    <source>
        <dbReference type="ARBA" id="ARBA00023015"/>
    </source>
</evidence>
<dbReference type="Pfam" id="PF12833">
    <property type="entry name" value="HTH_18"/>
    <property type="match status" value="1"/>
</dbReference>
<dbReference type="InterPro" id="IPR009057">
    <property type="entry name" value="Homeodomain-like_sf"/>
</dbReference>
<proteinExistence type="predicted"/>
<protein>
    <submittedName>
        <fullName evidence="5">Helix-turn-helix transcriptional regulator</fullName>
    </submittedName>
</protein>
<keyword evidence="6" id="KW-1185">Reference proteome</keyword>
<evidence type="ECO:0000313" key="6">
    <source>
        <dbReference type="Proteomes" id="UP000614200"/>
    </source>
</evidence>
<accession>A0ABR9ZRE1</accession>
<dbReference type="InterPro" id="IPR018060">
    <property type="entry name" value="HTH_AraC"/>
</dbReference>
<dbReference type="PANTHER" id="PTHR43280:SF2">
    <property type="entry name" value="HTH-TYPE TRANSCRIPTIONAL REGULATOR EXSA"/>
    <property type="match status" value="1"/>
</dbReference>
<dbReference type="PROSITE" id="PS01124">
    <property type="entry name" value="HTH_ARAC_FAMILY_2"/>
    <property type="match status" value="1"/>
</dbReference>
<organism evidence="5 6">
    <name type="scientific">Fusibacter ferrireducens</name>
    <dbReference type="NCBI Taxonomy" id="2785058"/>
    <lineage>
        <taxon>Bacteria</taxon>
        <taxon>Bacillati</taxon>
        <taxon>Bacillota</taxon>
        <taxon>Clostridia</taxon>
        <taxon>Eubacteriales</taxon>
        <taxon>Eubacteriales Family XII. Incertae Sedis</taxon>
        <taxon>Fusibacter</taxon>
    </lineage>
</organism>
<gene>
    <name evidence="5" type="ORF">ISU02_07830</name>
</gene>
<evidence type="ECO:0000256" key="2">
    <source>
        <dbReference type="ARBA" id="ARBA00023125"/>
    </source>
</evidence>
<evidence type="ECO:0000313" key="5">
    <source>
        <dbReference type="EMBL" id="MBF4693025.1"/>
    </source>
</evidence>
<dbReference type="InterPro" id="IPR020449">
    <property type="entry name" value="Tscrpt_reg_AraC-type_HTH"/>
</dbReference>
<keyword evidence="3" id="KW-0804">Transcription</keyword>
<dbReference type="SUPFAM" id="SSF46689">
    <property type="entry name" value="Homeodomain-like"/>
    <property type="match status" value="2"/>
</dbReference>